<evidence type="ECO:0000256" key="1">
    <source>
        <dbReference type="ARBA" id="ARBA00004970"/>
    </source>
</evidence>
<comment type="caution">
    <text evidence="10">The sequence shown here is derived from an EMBL/GenBank/DDBJ whole genome shotgun (WGS) entry which is preliminary data.</text>
</comment>
<dbReference type="InterPro" id="IPR016195">
    <property type="entry name" value="Pol/histidinol_Pase-like"/>
</dbReference>
<evidence type="ECO:0000313" key="11">
    <source>
        <dbReference type="Proteomes" id="UP000624703"/>
    </source>
</evidence>
<evidence type="ECO:0000313" key="10">
    <source>
        <dbReference type="EMBL" id="MBK1790956.1"/>
    </source>
</evidence>
<dbReference type="SUPFAM" id="SSF89550">
    <property type="entry name" value="PHP domain-like"/>
    <property type="match status" value="1"/>
</dbReference>
<dbReference type="NCBIfam" id="NF005596">
    <property type="entry name" value="PRK07328.1"/>
    <property type="match status" value="1"/>
</dbReference>
<dbReference type="PANTHER" id="PTHR21039:SF0">
    <property type="entry name" value="HISTIDINOL-PHOSPHATASE"/>
    <property type="match status" value="1"/>
</dbReference>
<comment type="similarity">
    <text evidence="2 8">Belongs to the PHP hydrolase family. HisK subfamily.</text>
</comment>
<dbReference type="Gene3D" id="3.20.20.140">
    <property type="entry name" value="Metal-dependent hydrolases"/>
    <property type="match status" value="1"/>
</dbReference>
<dbReference type="Proteomes" id="UP000624703">
    <property type="component" value="Unassembled WGS sequence"/>
</dbReference>
<dbReference type="InterPro" id="IPR004013">
    <property type="entry name" value="PHP_dom"/>
</dbReference>
<keyword evidence="4 8" id="KW-0028">Amino-acid biosynthesis</keyword>
<keyword evidence="6 8" id="KW-0368">Histidine biosynthesis</keyword>
<dbReference type="RefSeq" id="WP_200310976.1">
    <property type="nucleotide sequence ID" value="NZ_JAENIM010000037.1"/>
</dbReference>
<evidence type="ECO:0000256" key="6">
    <source>
        <dbReference type="ARBA" id="ARBA00023102"/>
    </source>
</evidence>
<gene>
    <name evidence="10" type="ORF">JIN82_07280</name>
</gene>
<sequence>MPADYHTHTPLCMHAEGEPEEFVAAAIAAGLDEYGIACHAPVKPEPFDDWRMLVSQLPDYFSWIERARAAAGDKLAIRCGLECDWLAGCEDWISELRASHPWDYLIGSVHYIGDQWDFDNPKWLGRWEKTDVDQVWQQYWATYIQMVDSGLFDILGHADLIKKFAYQPAGDLDHYYEPVIDAIAASGSILEINTAGWHKPCAEAYPSADFLTLAADAGIDIVISSDAHAPAEIARDFAKARQLAKSAGFSQTVKINRGQRSYEAL</sequence>
<dbReference type="PANTHER" id="PTHR21039">
    <property type="entry name" value="HISTIDINOL PHOSPHATASE-RELATED"/>
    <property type="match status" value="1"/>
</dbReference>
<reference evidence="10" key="1">
    <citation type="submission" date="2021-01" db="EMBL/GenBank/DDBJ databases">
        <title>Modified the classification status of verrucomicrobia.</title>
        <authorList>
            <person name="Feng X."/>
        </authorList>
    </citation>
    <scope>NUCLEOTIDE SEQUENCE</scope>
    <source>
        <strain evidence="10">_KCTC 22039</strain>
    </source>
</reference>
<accession>A0A8J7MD38</accession>
<keyword evidence="5 8" id="KW-0378">Hydrolase</keyword>
<dbReference type="GO" id="GO:0005737">
    <property type="term" value="C:cytoplasm"/>
    <property type="evidence" value="ECO:0007669"/>
    <property type="project" value="TreeGrafter"/>
</dbReference>
<dbReference type="Pfam" id="PF02811">
    <property type="entry name" value="PHP"/>
    <property type="match status" value="1"/>
</dbReference>
<dbReference type="NCBIfam" id="TIGR01856">
    <property type="entry name" value="hisJ_fam"/>
    <property type="match status" value="1"/>
</dbReference>
<dbReference type="GO" id="GO:0000105">
    <property type="term" value="P:L-histidine biosynthetic process"/>
    <property type="evidence" value="ECO:0007669"/>
    <property type="project" value="UniProtKB-UniRule"/>
</dbReference>
<evidence type="ECO:0000259" key="9">
    <source>
        <dbReference type="Pfam" id="PF02811"/>
    </source>
</evidence>
<dbReference type="CDD" id="cd12110">
    <property type="entry name" value="PHP_HisPPase_Hisj_like"/>
    <property type="match status" value="1"/>
</dbReference>
<dbReference type="AlphaFoldDB" id="A0A8J7MD38"/>
<evidence type="ECO:0000256" key="2">
    <source>
        <dbReference type="ARBA" id="ARBA00009152"/>
    </source>
</evidence>
<evidence type="ECO:0000256" key="5">
    <source>
        <dbReference type="ARBA" id="ARBA00022801"/>
    </source>
</evidence>
<evidence type="ECO:0000256" key="8">
    <source>
        <dbReference type="RuleBase" id="RU366003"/>
    </source>
</evidence>
<name>A0A8J7MD38_9BACT</name>
<proteinExistence type="inferred from homology"/>
<dbReference type="GO" id="GO:0004401">
    <property type="term" value="F:histidinol-phosphatase activity"/>
    <property type="evidence" value="ECO:0007669"/>
    <property type="project" value="UniProtKB-UniRule"/>
</dbReference>
<dbReference type="EC" id="3.1.3.15" evidence="3 8"/>
<dbReference type="UniPathway" id="UPA00031">
    <property type="reaction ID" value="UER00013"/>
</dbReference>
<evidence type="ECO:0000256" key="3">
    <source>
        <dbReference type="ARBA" id="ARBA00013085"/>
    </source>
</evidence>
<feature type="domain" description="PHP" evidence="9">
    <location>
        <begin position="4"/>
        <end position="195"/>
    </location>
</feature>
<dbReference type="InterPro" id="IPR010140">
    <property type="entry name" value="Histidinol_P_phosphatase_HisJ"/>
</dbReference>
<protein>
    <recommendedName>
        <fullName evidence="3 8">Histidinol-phosphatase</fullName>
        <shortName evidence="8">HolPase</shortName>
        <ecNumber evidence="3 8">3.1.3.15</ecNumber>
    </recommendedName>
</protein>
<organism evidence="10 11">
    <name type="scientific">Persicirhabdus sediminis</name>
    <dbReference type="NCBI Taxonomy" id="454144"/>
    <lineage>
        <taxon>Bacteria</taxon>
        <taxon>Pseudomonadati</taxon>
        <taxon>Verrucomicrobiota</taxon>
        <taxon>Verrucomicrobiia</taxon>
        <taxon>Verrucomicrobiales</taxon>
        <taxon>Verrucomicrobiaceae</taxon>
        <taxon>Persicirhabdus</taxon>
    </lineage>
</organism>
<comment type="pathway">
    <text evidence="1 8">Amino-acid biosynthesis; L-histidine biosynthesis; L-histidine from 5-phospho-alpha-D-ribose 1-diphosphate: step 8/9.</text>
</comment>
<evidence type="ECO:0000256" key="4">
    <source>
        <dbReference type="ARBA" id="ARBA00022605"/>
    </source>
</evidence>
<comment type="catalytic activity">
    <reaction evidence="7 8">
        <text>L-histidinol phosphate + H2O = L-histidinol + phosphate</text>
        <dbReference type="Rhea" id="RHEA:14465"/>
        <dbReference type="ChEBI" id="CHEBI:15377"/>
        <dbReference type="ChEBI" id="CHEBI:43474"/>
        <dbReference type="ChEBI" id="CHEBI:57699"/>
        <dbReference type="ChEBI" id="CHEBI:57980"/>
        <dbReference type="EC" id="3.1.3.15"/>
    </reaction>
</comment>
<dbReference type="EMBL" id="JAENIM010000037">
    <property type="protein sequence ID" value="MBK1790956.1"/>
    <property type="molecule type" value="Genomic_DNA"/>
</dbReference>
<evidence type="ECO:0000256" key="7">
    <source>
        <dbReference type="ARBA" id="ARBA00049158"/>
    </source>
</evidence>
<keyword evidence="11" id="KW-1185">Reference proteome</keyword>